<dbReference type="InterPro" id="IPR013211">
    <property type="entry name" value="LVIVD"/>
</dbReference>
<proteinExistence type="predicted"/>
<protein>
    <recommendedName>
        <fullName evidence="4">LVIVD repeat-containing protein</fullName>
    </recommendedName>
</protein>
<evidence type="ECO:0000313" key="3">
    <source>
        <dbReference type="Proteomes" id="UP000578449"/>
    </source>
</evidence>
<gene>
    <name evidence="2" type="ORF">HNP84_004550</name>
</gene>
<accession>A0A840P880</accession>
<evidence type="ECO:0008006" key="4">
    <source>
        <dbReference type="Google" id="ProtNLM"/>
    </source>
</evidence>
<dbReference type="SUPFAM" id="SSF75011">
    <property type="entry name" value="3-carboxy-cis,cis-mucoante lactonizing enzyme"/>
    <property type="match status" value="1"/>
</dbReference>
<dbReference type="EMBL" id="JACHGN010000009">
    <property type="protein sequence ID" value="MBB5134816.1"/>
    <property type="molecule type" value="Genomic_DNA"/>
</dbReference>
<evidence type="ECO:0000256" key="1">
    <source>
        <dbReference type="SAM" id="SignalP"/>
    </source>
</evidence>
<comment type="caution">
    <text evidence="2">The sequence shown here is derived from an EMBL/GenBank/DDBJ whole genome shotgun (WGS) entry which is preliminary data.</text>
</comment>
<reference evidence="2 3" key="1">
    <citation type="submission" date="2020-08" db="EMBL/GenBank/DDBJ databases">
        <title>Genomic Encyclopedia of Type Strains, Phase IV (KMG-IV): sequencing the most valuable type-strain genomes for metagenomic binning, comparative biology and taxonomic classification.</title>
        <authorList>
            <person name="Goeker M."/>
        </authorList>
    </citation>
    <scope>NUCLEOTIDE SEQUENCE [LARGE SCALE GENOMIC DNA]</scope>
    <source>
        <strain evidence="2 3">DSM 45615</strain>
    </source>
</reference>
<dbReference type="Proteomes" id="UP000578449">
    <property type="component" value="Unassembled WGS sequence"/>
</dbReference>
<feature type="signal peptide" evidence="1">
    <location>
        <begin position="1"/>
        <end position="32"/>
    </location>
</feature>
<evidence type="ECO:0000313" key="2">
    <source>
        <dbReference type="EMBL" id="MBB5134816.1"/>
    </source>
</evidence>
<keyword evidence="1" id="KW-0732">Signal</keyword>
<feature type="chain" id="PRO_5032712051" description="LVIVD repeat-containing protein" evidence="1">
    <location>
        <begin position="33"/>
        <end position="464"/>
    </location>
</feature>
<dbReference type="Pfam" id="PF08309">
    <property type="entry name" value="LVIVD"/>
    <property type="match status" value="1"/>
</dbReference>
<organism evidence="2 3">
    <name type="scientific">Thermocatellispora tengchongensis</name>
    <dbReference type="NCBI Taxonomy" id="1073253"/>
    <lineage>
        <taxon>Bacteria</taxon>
        <taxon>Bacillati</taxon>
        <taxon>Actinomycetota</taxon>
        <taxon>Actinomycetes</taxon>
        <taxon>Streptosporangiales</taxon>
        <taxon>Streptosporangiaceae</taxon>
        <taxon>Thermocatellispora</taxon>
    </lineage>
</organism>
<sequence length="464" mass="50724">MFSLARTGLRGRIAVATTVAAALGFTAMPAQAADIPGPDEIVMSQNVQHVLNVPKPEPLATTINTDLAFQGRYAYAGNYGGFTIYDIKNPKQAKVVSSVLCPGSQMDVSVYGDLLFGSVDSSRNNDSCSSTSQSATIESSWEGIRIFDIRDKANPKYIKSVETDCGSHTHTLVPDKWGKNVYLYISSYLPADNFPNCKTPHDKISIVKVPLRNPTAAAVVSTPVVFPDGGNETQPGLLVPTSGCHDITVYAEKDIAAGACMGDGVLFDIRDRENPKVIARTTDPNFAFWHSATFNNRGDKVVFTDELGGGSGATCNEATGPNRGANAIYDIVNKQLVFKGYFKIPRHQADTENCVAHNGSLIPVKGRDIMVQAWYQGGVSIWDFTDSANPKEIGYFERGPYATPLAGGFWSAYYYNGYIYGTDFNHGLDILKINDWRTNSANRVKFDLLNVQTQESYRTWGHHH</sequence>
<name>A0A840P880_9ACTN</name>
<keyword evidence="3" id="KW-1185">Reference proteome</keyword>
<dbReference type="RefSeq" id="WP_185051701.1">
    <property type="nucleotide sequence ID" value="NZ_BAABIX010000004.1"/>
</dbReference>
<dbReference type="AlphaFoldDB" id="A0A840P880"/>